<proteinExistence type="predicted"/>
<reference evidence="1 2" key="1">
    <citation type="journal article" date="2012" name="J. Bacteriol.">
        <title>Complete Genome Sequence of Rahnella aquatilis CIP 78.65.</title>
        <authorList>
            <person name="Martinez R.J."/>
            <person name="Bruce D."/>
            <person name="Detter C."/>
            <person name="Goodwin L.A."/>
            <person name="Han J."/>
            <person name="Han C.S."/>
            <person name="Held B."/>
            <person name="Land M.L."/>
            <person name="Mikhailova N."/>
            <person name="Nolan M."/>
            <person name="Pennacchio L."/>
            <person name="Pitluck S."/>
            <person name="Tapia R."/>
            <person name="Woyke T."/>
            <person name="Sobecky P.A."/>
        </authorList>
    </citation>
    <scope>NUCLEOTIDE SEQUENCE [LARGE SCALE GENOMIC DNA]</scope>
    <source>
        <strain evidence="2">ATCC 33071 / DSM 4594 / JCM 1683 / NBRC 105701 / NCIMB 13365 / CIP 78.65</strain>
    </source>
</reference>
<name>H2IRZ5_RAHAC</name>
<dbReference type="STRING" id="745277.Rahaq2_3922"/>
<dbReference type="AlphaFoldDB" id="H2IRZ5"/>
<protein>
    <submittedName>
        <fullName evidence="1">Uncharacterized protein</fullName>
    </submittedName>
</protein>
<organism evidence="1 2">
    <name type="scientific">Rahnella aquatilis (strain ATCC 33071 / DSM 4594 / JCM 1683 / NBRC 105701 / NCIMB 13365 / CIP 78.65)</name>
    <dbReference type="NCBI Taxonomy" id="745277"/>
    <lineage>
        <taxon>Bacteria</taxon>
        <taxon>Pseudomonadati</taxon>
        <taxon>Pseudomonadota</taxon>
        <taxon>Gammaproteobacteria</taxon>
        <taxon>Enterobacterales</taxon>
        <taxon>Yersiniaceae</taxon>
        <taxon>Rahnella</taxon>
    </lineage>
</organism>
<evidence type="ECO:0000313" key="1">
    <source>
        <dbReference type="EMBL" id="AEX53701.1"/>
    </source>
</evidence>
<evidence type="ECO:0000313" key="2">
    <source>
        <dbReference type="Proteomes" id="UP000009010"/>
    </source>
</evidence>
<gene>
    <name evidence="1" type="ordered locus">Rahaq2_3922</name>
</gene>
<accession>H2IRZ5</accession>
<sequence>MNFFPRLTPGKEFCTVGERTWFLEDSVRKRRVMAYAATEILLTALGLADANSL</sequence>
<dbReference type="EMBL" id="CP003244">
    <property type="protein sequence ID" value="AEX53701.1"/>
    <property type="molecule type" value="Genomic_DNA"/>
</dbReference>
<keyword evidence="2" id="KW-1185">Reference proteome</keyword>
<dbReference type="Proteomes" id="UP000009010">
    <property type="component" value="Chromosome"/>
</dbReference>
<dbReference type="HOGENOM" id="CLU_3065359_0_0_6"/>
<reference evidence="2" key="2">
    <citation type="submission" date="2012-01" db="EMBL/GenBank/DDBJ databases">
        <title>Complete sequence of chromosome of Rahnella aquatilis CIP 78.65.</title>
        <authorList>
            <person name="Lucas S."/>
            <person name="Han J."/>
            <person name="Lapidus A."/>
            <person name="Cheng J.-F."/>
            <person name="Goodwin L."/>
            <person name="Pitluck S."/>
            <person name="Peters L."/>
            <person name="Ovchinnikova G."/>
            <person name="Held B."/>
            <person name="Detter J.C."/>
            <person name="Han C."/>
            <person name="Tapia R."/>
            <person name="Land M."/>
            <person name="Hauser L."/>
            <person name="Kyrpides N."/>
            <person name="Ivanova N."/>
            <person name="Pagani I."/>
            <person name="Sobecky P."/>
            <person name="Martinez R."/>
            <person name="Woyke T."/>
        </authorList>
    </citation>
    <scope>NUCLEOTIDE SEQUENCE [LARGE SCALE GENOMIC DNA]</scope>
    <source>
        <strain evidence="2">ATCC 33071 / DSM 4594 / JCM 1683 / NBRC 105701 / NCIMB 13365 / CIP 78.65</strain>
    </source>
</reference>
<dbReference type="KEGG" id="raq:Rahaq2_3922"/>